<feature type="region of interest" description="Disordered" evidence="1">
    <location>
        <begin position="78"/>
        <end position="116"/>
    </location>
</feature>
<protein>
    <submittedName>
        <fullName evidence="2">Uncharacterized protein</fullName>
    </submittedName>
</protein>
<organism evidence="2 3">
    <name type="scientific">Papaver somniferum</name>
    <name type="common">Opium poppy</name>
    <dbReference type="NCBI Taxonomy" id="3469"/>
    <lineage>
        <taxon>Eukaryota</taxon>
        <taxon>Viridiplantae</taxon>
        <taxon>Streptophyta</taxon>
        <taxon>Embryophyta</taxon>
        <taxon>Tracheophyta</taxon>
        <taxon>Spermatophyta</taxon>
        <taxon>Magnoliopsida</taxon>
        <taxon>Ranunculales</taxon>
        <taxon>Papaveraceae</taxon>
        <taxon>Papaveroideae</taxon>
        <taxon>Papaver</taxon>
    </lineage>
</organism>
<sequence>MATTAQLRFSPLSKTQDVAANIHSSTRTFSRSSLIHFPRPSNISINARCPENLSLSLLQSKSSKYKFFVNAEISTHSGGNGGSGIGNHNTGGNGNNGGDSNSGGHNNHGDGDSENHSSSASNFGFLGFLLNGWRYGISS</sequence>
<dbReference type="EMBL" id="CM010723">
    <property type="protein sequence ID" value="RZC77995.1"/>
    <property type="molecule type" value="Genomic_DNA"/>
</dbReference>
<dbReference type="Proteomes" id="UP000316621">
    <property type="component" value="Chromosome 9"/>
</dbReference>
<feature type="compositionally biased region" description="Gly residues" evidence="1">
    <location>
        <begin position="78"/>
        <end position="101"/>
    </location>
</feature>
<evidence type="ECO:0000313" key="2">
    <source>
        <dbReference type="EMBL" id="RZC77995.1"/>
    </source>
</evidence>
<reference evidence="2 3" key="1">
    <citation type="journal article" date="2018" name="Science">
        <title>The opium poppy genome and morphinan production.</title>
        <authorList>
            <person name="Guo L."/>
            <person name="Winzer T."/>
            <person name="Yang X."/>
            <person name="Li Y."/>
            <person name="Ning Z."/>
            <person name="He Z."/>
            <person name="Teodor R."/>
            <person name="Lu Y."/>
            <person name="Bowser T.A."/>
            <person name="Graham I.A."/>
            <person name="Ye K."/>
        </authorList>
    </citation>
    <scope>NUCLEOTIDE SEQUENCE [LARGE SCALE GENOMIC DNA]</scope>
    <source>
        <strain evidence="3">cv. HN1</strain>
        <tissue evidence="2">Leaves</tissue>
    </source>
</reference>
<evidence type="ECO:0000256" key="1">
    <source>
        <dbReference type="SAM" id="MobiDB-lite"/>
    </source>
</evidence>
<dbReference type="Gramene" id="RZC77995">
    <property type="protein sequence ID" value="RZC77995"/>
    <property type="gene ID" value="C5167_002185"/>
</dbReference>
<accession>A0A4Y7L1C6</accession>
<name>A0A4Y7L1C6_PAPSO</name>
<keyword evidence="3" id="KW-1185">Reference proteome</keyword>
<gene>
    <name evidence="2" type="ORF">C5167_002185</name>
</gene>
<proteinExistence type="predicted"/>
<dbReference type="AlphaFoldDB" id="A0A4Y7L1C6"/>
<evidence type="ECO:0000313" key="3">
    <source>
        <dbReference type="Proteomes" id="UP000316621"/>
    </source>
</evidence>
<dbReference type="STRING" id="3469.A0A4Y7L1C6"/>
<dbReference type="OMA" id="INARCPE"/>